<sequence>MTKPLRARAYWLVEPGRGELREEVLPELERGEVQVRTLYSGISRGTETLVFRGEVPPSEWQRMRAPFQAGEFPAPVKYGYSSVGRIEASGEEASGEGDTGRLVFCLFPHQSCYRLPATAVHPIPESVPAARAVLAAQMETAVNGLWDAQPRIGDRIAIVGAGTLGCLCAWLAARIPGCEVELIDTNRRRAEIAAAFGVAYAAPEQARPEADLVIHTSGSGSGATTALALAGFEARIVELSWFGARRVELPLGGEFHARRLTLRSSQVGNLPLEQRGRWDHPRRLRLALSLLDDPVLDQLITGEDAFEDLPRVMATLASAPSDTLMHRIRYDSDA</sequence>
<dbReference type="SUPFAM" id="SSF51735">
    <property type="entry name" value="NAD(P)-binding Rossmann-fold domains"/>
    <property type="match status" value="1"/>
</dbReference>
<dbReference type="EMBL" id="NRSJ01000015">
    <property type="protein sequence ID" value="MBK1704837.1"/>
    <property type="molecule type" value="Genomic_DNA"/>
</dbReference>
<dbReference type="InterPro" id="IPR011032">
    <property type="entry name" value="GroES-like_sf"/>
</dbReference>
<dbReference type="Proteomes" id="UP001296776">
    <property type="component" value="Unassembled WGS sequence"/>
</dbReference>
<dbReference type="PANTHER" id="PTHR43350">
    <property type="entry name" value="NAD-DEPENDENT ALCOHOL DEHYDROGENASE"/>
    <property type="match status" value="1"/>
</dbReference>
<name>A0AAJ0U422_9GAMM</name>
<evidence type="ECO:0000256" key="1">
    <source>
        <dbReference type="ARBA" id="ARBA00001947"/>
    </source>
</evidence>
<keyword evidence="4" id="KW-0862">Zinc</keyword>
<keyword evidence="7" id="KW-1185">Reference proteome</keyword>
<dbReference type="PANTHER" id="PTHR43350:SF19">
    <property type="entry name" value="D-GULOSIDE 3-DEHYDROGENASE"/>
    <property type="match status" value="1"/>
</dbReference>
<evidence type="ECO:0000256" key="3">
    <source>
        <dbReference type="ARBA" id="ARBA00022723"/>
    </source>
</evidence>
<dbReference type="Gene3D" id="3.40.50.720">
    <property type="entry name" value="NAD(P)-binding Rossmann-like Domain"/>
    <property type="match status" value="1"/>
</dbReference>
<keyword evidence="5" id="KW-0560">Oxidoreductase</keyword>
<dbReference type="AlphaFoldDB" id="A0AAJ0U422"/>
<reference evidence="6" key="1">
    <citation type="submission" date="2017-08" db="EMBL/GenBank/DDBJ databases">
        <authorList>
            <person name="Imhoff J.F."/>
            <person name="Rahn T."/>
            <person name="Kuenzel S."/>
            <person name="Neulinger S.C."/>
        </authorList>
    </citation>
    <scope>NUCLEOTIDE SEQUENCE</scope>
    <source>
        <strain evidence="6">DSM 11080</strain>
    </source>
</reference>
<evidence type="ECO:0000256" key="4">
    <source>
        <dbReference type="ARBA" id="ARBA00022833"/>
    </source>
</evidence>
<dbReference type="RefSeq" id="WP_200346050.1">
    <property type="nucleotide sequence ID" value="NZ_NRSJ01000015.1"/>
</dbReference>
<protein>
    <submittedName>
        <fullName evidence="6">Dehydrogenase</fullName>
    </submittedName>
</protein>
<dbReference type="GO" id="GO:0046872">
    <property type="term" value="F:metal ion binding"/>
    <property type="evidence" value="ECO:0007669"/>
    <property type="project" value="UniProtKB-KW"/>
</dbReference>
<evidence type="ECO:0000313" key="7">
    <source>
        <dbReference type="Proteomes" id="UP001296776"/>
    </source>
</evidence>
<comment type="caution">
    <text evidence="6">The sequence shown here is derived from an EMBL/GenBank/DDBJ whole genome shotgun (WGS) entry which is preliminary data.</text>
</comment>
<dbReference type="GO" id="GO:0016491">
    <property type="term" value="F:oxidoreductase activity"/>
    <property type="evidence" value="ECO:0007669"/>
    <property type="project" value="UniProtKB-KW"/>
</dbReference>
<dbReference type="InterPro" id="IPR036291">
    <property type="entry name" value="NAD(P)-bd_dom_sf"/>
</dbReference>
<gene>
    <name evidence="6" type="ORF">CKO40_09865</name>
</gene>
<evidence type="ECO:0000256" key="5">
    <source>
        <dbReference type="ARBA" id="ARBA00023002"/>
    </source>
</evidence>
<evidence type="ECO:0000313" key="6">
    <source>
        <dbReference type="EMBL" id="MBK1704837.1"/>
    </source>
</evidence>
<proteinExistence type="inferred from homology"/>
<evidence type="ECO:0000256" key="2">
    <source>
        <dbReference type="ARBA" id="ARBA00008072"/>
    </source>
</evidence>
<keyword evidence="3" id="KW-0479">Metal-binding</keyword>
<comment type="similarity">
    <text evidence="2">Belongs to the zinc-containing alcohol dehydrogenase family.</text>
</comment>
<dbReference type="SUPFAM" id="SSF50129">
    <property type="entry name" value="GroES-like"/>
    <property type="match status" value="1"/>
</dbReference>
<reference evidence="6" key="2">
    <citation type="journal article" date="2020" name="Microorganisms">
        <title>Osmotic Adaptation and Compatible Solute Biosynthesis of Phototrophic Bacteria as Revealed from Genome Analyses.</title>
        <authorList>
            <person name="Imhoff J.F."/>
            <person name="Rahn T."/>
            <person name="Kunzel S."/>
            <person name="Keller A."/>
            <person name="Neulinger S.C."/>
        </authorList>
    </citation>
    <scope>NUCLEOTIDE SEQUENCE</scope>
    <source>
        <strain evidence="6">DSM 11080</strain>
    </source>
</reference>
<comment type="cofactor">
    <cofactor evidence="1">
        <name>Zn(2+)</name>
        <dbReference type="ChEBI" id="CHEBI:29105"/>
    </cofactor>
</comment>
<dbReference type="CDD" id="cd08255">
    <property type="entry name" value="2-desacetyl-2-hydroxyethyl_bacteriochlorophyllide_like"/>
    <property type="match status" value="1"/>
</dbReference>
<dbReference type="Gene3D" id="3.90.180.10">
    <property type="entry name" value="Medium-chain alcohol dehydrogenases, catalytic domain"/>
    <property type="match status" value="2"/>
</dbReference>
<accession>A0AAJ0U422</accession>
<organism evidence="6 7">
    <name type="scientific">Halochromatium glycolicum</name>
    <dbReference type="NCBI Taxonomy" id="85075"/>
    <lineage>
        <taxon>Bacteria</taxon>
        <taxon>Pseudomonadati</taxon>
        <taxon>Pseudomonadota</taxon>
        <taxon>Gammaproteobacteria</taxon>
        <taxon>Chromatiales</taxon>
        <taxon>Chromatiaceae</taxon>
        <taxon>Halochromatium</taxon>
    </lineage>
</organism>